<evidence type="ECO:0000256" key="24">
    <source>
        <dbReference type="SAM" id="MobiDB-lite"/>
    </source>
</evidence>
<feature type="compositionally biased region" description="Low complexity" evidence="24">
    <location>
        <begin position="152"/>
        <end position="166"/>
    </location>
</feature>
<dbReference type="CDD" id="cd04059">
    <property type="entry name" value="Peptidases_S8_Protein_convertases_Kexins_Furin-like"/>
    <property type="match status" value="1"/>
</dbReference>
<dbReference type="InterPro" id="IPR012340">
    <property type="entry name" value="NA-bd_OB-fold"/>
</dbReference>
<evidence type="ECO:0000256" key="5">
    <source>
        <dbReference type="ARBA" id="ARBA00022670"/>
    </source>
</evidence>
<dbReference type="GO" id="GO:0005802">
    <property type="term" value="C:trans-Golgi network"/>
    <property type="evidence" value="ECO:0007669"/>
    <property type="project" value="TreeGrafter"/>
</dbReference>
<dbReference type="InterPro" id="IPR022398">
    <property type="entry name" value="Peptidase_S8_His-AS"/>
</dbReference>
<dbReference type="CDD" id="cd04475">
    <property type="entry name" value="RPA1_DBD_B"/>
    <property type="match status" value="1"/>
</dbReference>
<keyword evidence="11 22" id="KW-0378">Hydrolase</keyword>
<accession>A0A9P6W2U0</accession>
<dbReference type="PROSITE" id="PS51829">
    <property type="entry name" value="P_HOMO_B"/>
    <property type="match status" value="1"/>
</dbReference>
<dbReference type="FunFam" id="2.40.50.140:FF:000064">
    <property type="entry name" value="Replication protein A subunit"/>
    <property type="match status" value="1"/>
</dbReference>
<feature type="compositionally biased region" description="Low complexity" evidence="24">
    <location>
        <begin position="132"/>
        <end position="143"/>
    </location>
</feature>
<dbReference type="FunFam" id="2.40.50.140:FF:000090">
    <property type="entry name" value="Replication protein A subunit"/>
    <property type="match status" value="1"/>
</dbReference>
<evidence type="ECO:0000256" key="1">
    <source>
        <dbReference type="ARBA" id="ARBA00004123"/>
    </source>
</evidence>
<feature type="region of interest" description="Disordered" evidence="24">
    <location>
        <begin position="663"/>
        <end position="686"/>
    </location>
</feature>
<evidence type="ECO:0000256" key="6">
    <source>
        <dbReference type="ARBA" id="ARBA00022692"/>
    </source>
</evidence>
<dbReference type="SUPFAM" id="SSF49785">
    <property type="entry name" value="Galactose-binding domain-like"/>
    <property type="match status" value="1"/>
</dbReference>
<dbReference type="InterPro" id="IPR000209">
    <property type="entry name" value="Peptidase_S8/S53_dom"/>
</dbReference>
<dbReference type="EMBL" id="PUHQ01000040">
    <property type="protein sequence ID" value="KAG0660811.1"/>
    <property type="molecule type" value="Genomic_DNA"/>
</dbReference>
<evidence type="ECO:0000256" key="20">
    <source>
        <dbReference type="ARBA" id="ARBA00023242"/>
    </source>
</evidence>
<feature type="transmembrane region" description="Helical" evidence="25">
    <location>
        <begin position="1504"/>
        <end position="1525"/>
    </location>
</feature>
<dbReference type="PROSITE" id="PS00136">
    <property type="entry name" value="SUBTILASE_ASP"/>
    <property type="match status" value="1"/>
</dbReference>
<dbReference type="InterPro" id="IPR047192">
    <property type="entry name" value="Euk_RPA1_DBD_C"/>
</dbReference>
<feature type="compositionally biased region" description="Basic and acidic residues" evidence="24">
    <location>
        <begin position="1634"/>
        <end position="1647"/>
    </location>
</feature>
<feature type="compositionally biased region" description="Gly residues" evidence="24">
    <location>
        <begin position="167"/>
        <end position="176"/>
    </location>
</feature>
<feature type="region of interest" description="Disordered" evidence="24">
    <location>
        <begin position="132"/>
        <end position="198"/>
    </location>
</feature>
<dbReference type="InterPro" id="IPR013955">
    <property type="entry name" value="Rep_factor-A_C"/>
</dbReference>
<evidence type="ECO:0000256" key="15">
    <source>
        <dbReference type="ARBA" id="ARBA00022989"/>
    </source>
</evidence>
<name>A0A9P6W2U0_RHOMI</name>
<evidence type="ECO:0000256" key="17">
    <source>
        <dbReference type="ARBA" id="ARBA00023136"/>
    </source>
</evidence>
<dbReference type="InterPro" id="IPR002884">
    <property type="entry name" value="P_dom"/>
</dbReference>
<dbReference type="Pfam" id="PF00082">
    <property type="entry name" value="Peptidase_S8"/>
    <property type="match status" value="1"/>
</dbReference>
<evidence type="ECO:0000256" key="23">
    <source>
        <dbReference type="RuleBase" id="RU364130"/>
    </source>
</evidence>
<dbReference type="InterPro" id="IPR008979">
    <property type="entry name" value="Galactose-bd-like_sf"/>
</dbReference>
<dbReference type="Gene3D" id="2.60.120.260">
    <property type="entry name" value="Galactose-binding domain-like"/>
    <property type="match status" value="1"/>
</dbReference>
<dbReference type="Gene3D" id="2.40.50.140">
    <property type="entry name" value="Nucleic acid-binding proteins"/>
    <property type="match status" value="4"/>
</dbReference>
<evidence type="ECO:0000256" key="18">
    <source>
        <dbReference type="ARBA" id="ARBA00023145"/>
    </source>
</evidence>
<dbReference type="NCBIfam" id="TIGR00617">
    <property type="entry name" value="rpa1"/>
    <property type="match status" value="1"/>
</dbReference>
<dbReference type="FunFam" id="2.60.120.260:FF:000026">
    <property type="entry name" value="proprotein convertase subtilisin/kexin type 7"/>
    <property type="match status" value="1"/>
</dbReference>
<dbReference type="InterPro" id="IPR007199">
    <property type="entry name" value="Rep_factor-A_N"/>
</dbReference>
<keyword evidence="28" id="KW-1185">Reference proteome</keyword>
<dbReference type="GO" id="GO:0004252">
    <property type="term" value="F:serine-type endopeptidase activity"/>
    <property type="evidence" value="ECO:0007669"/>
    <property type="project" value="UniProtKB-UniRule"/>
</dbReference>
<evidence type="ECO:0000256" key="22">
    <source>
        <dbReference type="PROSITE-ProRule" id="PRU01240"/>
    </source>
</evidence>
<dbReference type="GO" id="GO:0006281">
    <property type="term" value="P:DNA repair"/>
    <property type="evidence" value="ECO:0007669"/>
    <property type="project" value="InterPro"/>
</dbReference>
<evidence type="ECO:0000256" key="13">
    <source>
        <dbReference type="ARBA" id="ARBA00022833"/>
    </source>
</evidence>
<evidence type="ECO:0000256" key="9">
    <source>
        <dbReference type="ARBA" id="ARBA00022729"/>
    </source>
</evidence>
<comment type="caution">
    <text evidence="27">The sequence shown here is derived from an EMBL/GenBank/DDBJ whole genome shotgun (WGS) entry which is preliminary data.</text>
</comment>
<dbReference type="GO" id="GO:0016485">
    <property type="term" value="P:protein processing"/>
    <property type="evidence" value="ECO:0007669"/>
    <property type="project" value="TreeGrafter"/>
</dbReference>
<gene>
    <name evidence="27" type="primary">KEX2</name>
    <name evidence="27" type="ORF">C6P46_004366</name>
</gene>
<dbReference type="GO" id="GO:0006310">
    <property type="term" value="P:DNA recombination"/>
    <property type="evidence" value="ECO:0007669"/>
    <property type="project" value="InterPro"/>
</dbReference>
<dbReference type="PROSITE" id="PS00138">
    <property type="entry name" value="SUBTILASE_SER"/>
    <property type="match status" value="1"/>
</dbReference>
<proteinExistence type="inferred from homology"/>
<comment type="similarity">
    <text evidence="4 23">Belongs to the replication factor A protein 1 family.</text>
</comment>
<dbReference type="OrthoDB" id="300641at2759"/>
<dbReference type="SUPFAM" id="SSF50249">
    <property type="entry name" value="Nucleic acid-binding proteins"/>
    <property type="match status" value="4"/>
</dbReference>
<evidence type="ECO:0000256" key="19">
    <source>
        <dbReference type="ARBA" id="ARBA00023180"/>
    </source>
</evidence>
<evidence type="ECO:0000256" key="2">
    <source>
        <dbReference type="ARBA" id="ARBA00004370"/>
    </source>
</evidence>
<evidence type="ECO:0000313" key="28">
    <source>
        <dbReference type="Proteomes" id="UP000777482"/>
    </source>
</evidence>
<dbReference type="Gene3D" id="3.40.50.200">
    <property type="entry name" value="Peptidase S8/S53 domain"/>
    <property type="match status" value="1"/>
</dbReference>
<dbReference type="PROSITE" id="PS51892">
    <property type="entry name" value="SUBTILASE"/>
    <property type="match status" value="1"/>
</dbReference>
<evidence type="ECO:0000256" key="12">
    <source>
        <dbReference type="ARBA" id="ARBA00022825"/>
    </source>
</evidence>
<dbReference type="Pfam" id="PF16900">
    <property type="entry name" value="REPA_OB_2"/>
    <property type="match status" value="1"/>
</dbReference>
<keyword evidence="19" id="KW-0325">Glycoprotein</keyword>
<keyword evidence="10 23" id="KW-0863">Zinc-finger</keyword>
<keyword evidence="18" id="KW-0865">Zymogen</keyword>
<dbReference type="InterPro" id="IPR004365">
    <property type="entry name" value="NA-bd_OB_tRNA"/>
</dbReference>
<dbReference type="InterPro" id="IPR031657">
    <property type="entry name" value="REPA_OB_2"/>
</dbReference>
<feature type="active site" description="Charge relay system" evidence="21 22">
    <location>
        <position position="1154"/>
    </location>
</feature>
<keyword evidence="5 22" id="KW-0645">Protease</keyword>
<evidence type="ECO:0000256" key="11">
    <source>
        <dbReference type="ARBA" id="ARBA00022801"/>
    </source>
</evidence>
<evidence type="ECO:0000256" key="7">
    <source>
        <dbReference type="ARBA" id="ARBA00022705"/>
    </source>
</evidence>
<keyword evidence="16 23" id="KW-0238">DNA-binding</keyword>
<protein>
    <recommendedName>
        <fullName evidence="23">Replication protein A subunit</fullName>
    </recommendedName>
</protein>
<dbReference type="CDD" id="cd04477">
    <property type="entry name" value="RPA1N"/>
    <property type="match status" value="1"/>
</dbReference>
<dbReference type="Pfam" id="PF08646">
    <property type="entry name" value="Rep_fac-A_C"/>
    <property type="match status" value="1"/>
</dbReference>
<evidence type="ECO:0000256" key="3">
    <source>
        <dbReference type="ARBA" id="ARBA00005325"/>
    </source>
</evidence>
<keyword evidence="17 25" id="KW-0472">Membrane</keyword>
<dbReference type="PANTHER" id="PTHR42884">
    <property type="entry name" value="PROPROTEIN CONVERTASE SUBTILISIN/KEXIN-RELATED"/>
    <property type="match status" value="1"/>
</dbReference>
<keyword evidence="7 23" id="KW-0235">DNA replication</keyword>
<comment type="similarity">
    <text evidence="3">Belongs to the peptidase S8 family. Furin subfamily.</text>
</comment>
<keyword evidence="6 25" id="KW-0812">Transmembrane</keyword>
<organism evidence="27 28">
    <name type="scientific">Rhodotorula mucilaginosa</name>
    <name type="common">Yeast</name>
    <name type="synonym">Rhodotorula rubra</name>
    <dbReference type="NCBI Taxonomy" id="5537"/>
    <lineage>
        <taxon>Eukaryota</taxon>
        <taxon>Fungi</taxon>
        <taxon>Dikarya</taxon>
        <taxon>Basidiomycota</taxon>
        <taxon>Pucciniomycotina</taxon>
        <taxon>Microbotryomycetes</taxon>
        <taxon>Sporidiobolales</taxon>
        <taxon>Sporidiobolaceae</taxon>
        <taxon>Rhodotorula</taxon>
    </lineage>
</organism>
<feature type="active site" description="Charge relay system" evidence="21 22">
    <location>
        <position position="982"/>
    </location>
</feature>
<comment type="subcellular location">
    <subcellularLocation>
        <location evidence="2">Membrane</location>
    </subcellularLocation>
    <subcellularLocation>
        <location evidence="1 23">Nucleus</location>
    </subcellularLocation>
</comment>
<evidence type="ECO:0000256" key="16">
    <source>
        <dbReference type="ARBA" id="ARBA00023125"/>
    </source>
</evidence>
<dbReference type="SUPFAM" id="SSF52743">
    <property type="entry name" value="Subtilisin-like"/>
    <property type="match status" value="1"/>
</dbReference>
<evidence type="ECO:0000256" key="8">
    <source>
        <dbReference type="ARBA" id="ARBA00022723"/>
    </source>
</evidence>
<dbReference type="InterPro" id="IPR004591">
    <property type="entry name" value="Rfa1"/>
</dbReference>
<feature type="region of interest" description="Disordered" evidence="24">
    <location>
        <begin position="1585"/>
        <end position="1647"/>
    </location>
</feature>
<sequence>MAATLTQGAIYEMFTSQDTQTVLEPVLQVLSAKPVSTQQGAGRWRLILSDGQYFAQGMLGAGLNNYVQGDPPDVARNTVIKLTGYAVNHIQNRKVIIILALEVISQESEKLGEPVTIENALSTLVDGGAGTSAATGTSYDSSGQPINDAVSAAPSRPAPANNNNNNNGGGATGRGGSNASRTSAAKRGGNQGQQGGLAPQPLFMIAGLTPYSNKWTIKARVTQKSDIRHWSNNKGDGQLFSVNLLDESGEIRATGFNKEVDRLYPILEEGKVYRITRARVNIAKKQFSNLSNEYELMFGQETEVEPVDESEDQTVPKIQFDFVQLADLARQEKDTTCDVIGVVQDHGVVSEITAKATQKQIKKRELTIADRSQYQVRVTLWGRQAENWDENNASIVALKGAKVGDFGGRTLSVSGQTVVSIDPDIDAAHELQGWYQNEGQNTTFQSFNSAGLGAGAGAANFKTDVFKTLKSVVDDNLGMDEKPDFFSTRATVTYVKGDNLSYPACPTERCNKKMNQEGENQWRCEKCSMTYDAPQYRYILSMCVNDYTSQIWVSGFNEVGQDLFGKTADEMQRLKEDDDPEFTRALTSALGRMYNLNIKAKADSFGDQMRVRYQIQKAAPVDWVEAATKLADEIEKCERRTTLNGRSSVQLCTPLRLGTMTTSTVTRPLASPPRSTRRDSTRPLNSAAATAARVGAWAIGAAWLVGTASVPTAHAGKLQPAKRSYDTHVYYVLELDEAHPHAADWSPDEIAQVLGAEHVEQVGELKGHYLIRAEAGQVQLGEEGWATAAPVAPDQSRVRPRSFAGLQDGQRDKVLERYDLLRRRSLALASHSHSKRASSSAPHPRLIRSLERQEPRMRVKRDLPVLAPPDLSSFRRRLPRQGAAMSSAVEGLIAAAADKFSIFDPLWSKQWHLVNEVLPENSINVTGVWEQGYVGKGVNVAIVDDGLDMHSDDLAANFHPEGSWDYNDHTELPEPRLSDDLHGTRCAGEIAAVKNDVCGVGVAHGAGVAGIRILSASISDADEASSLNYGYQTNDIYSCSWGPPDDGKSMEAPGRLIVKAMINGVQNGRQGKGSIFVFASGNGGAVDDQCNFDGYTNSLMSITVGAIDRKGLHPFYSEACSANMVVTYSSGSGDNIHTTDVGKNTCTDRHGGTSAAAPIAAGIFALVLEVRPELTWRDMQHLCVRTAVQINPNDPDWQMTASGRWYNHKYGFGKLDAWAIVEAAKTWDLVKPQAWWQSPIAFADPQGSREGLPMTPEGATAEIVVTANDLKTANLEKLEHVTITVQAEHERRGNIEVELVSPRGMKSILARPRRFDEDPNGMPGWVFMSVKHWDEDPVGTWTLRVRDRQNNGKRGMFQAFSLALWGSSIDPALAKPYQLPVEGEGDEYEAVETETESVEPVPSTTMPIVAVETTKTQPTKTHVKPTAHLPGDHGDATGEAHSSFADGYLTPAPTETAAISEPAELDDIQGSYFVPSTTPITDSLYDATPGYLAGISALVGSTTWLFVAAGTIIVFIAGATAFFLLRRRSAQRGGAGRGGYAFAPATDFEDYDEDDDELVPMSAMERGRVRLGGTGRTRELFNAFALDSEEDEDHSDAEGGDRRQAPRSARASAEEIEGVEKGLLDDTDDAELTPAERERRAREDFSD</sequence>
<evidence type="ECO:0000256" key="14">
    <source>
        <dbReference type="ARBA" id="ARBA00022837"/>
    </source>
</evidence>
<dbReference type="GO" id="GO:0005662">
    <property type="term" value="C:DNA replication factor A complex"/>
    <property type="evidence" value="ECO:0007669"/>
    <property type="project" value="UniProtKB-ARBA"/>
</dbReference>
<dbReference type="InterPro" id="IPR023827">
    <property type="entry name" value="Peptidase_S8_Asp-AS"/>
</dbReference>
<keyword evidence="14" id="KW-0106">Calcium</keyword>
<keyword evidence="8 23" id="KW-0479">Metal-binding</keyword>
<dbReference type="GO" id="GO:0008270">
    <property type="term" value="F:zinc ion binding"/>
    <property type="evidence" value="ECO:0007669"/>
    <property type="project" value="UniProtKB-KW"/>
</dbReference>
<keyword evidence="9" id="KW-0732">Signal</keyword>
<dbReference type="CDD" id="cd04474">
    <property type="entry name" value="RPA1_DBD_A"/>
    <property type="match status" value="1"/>
</dbReference>
<dbReference type="CDD" id="cd04476">
    <property type="entry name" value="RPA1_DBD_C"/>
    <property type="match status" value="1"/>
</dbReference>
<keyword evidence="12 22" id="KW-0720">Serine protease</keyword>
<dbReference type="GO" id="GO:0007323">
    <property type="term" value="P:peptide pheromone maturation"/>
    <property type="evidence" value="ECO:0007669"/>
    <property type="project" value="UniProtKB-ARBA"/>
</dbReference>
<dbReference type="Pfam" id="PF04057">
    <property type="entry name" value="Rep-A_N"/>
    <property type="match status" value="1"/>
</dbReference>
<dbReference type="GO" id="GO:0003677">
    <property type="term" value="F:DNA binding"/>
    <property type="evidence" value="ECO:0007669"/>
    <property type="project" value="UniProtKB-KW"/>
</dbReference>
<feature type="active site" description="Charge relay system" evidence="21 22">
    <location>
        <position position="944"/>
    </location>
</feature>
<dbReference type="InterPro" id="IPR023828">
    <property type="entry name" value="Peptidase_S8_Ser-AS"/>
</dbReference>
<dbReference type="PROSITE" id="PS00137">
    <property type="entry name" value="SUBTILASE_HIS"/>
    <property type="match status" value="1"/>
</dbReference>
<dbReference type="GO" id="GO:0006260">
    <property type="term" value="P:DNA replication"/>
    <property type="evidence" value="ECO:0007669"/>
    <property type="project" value="UniProtKB-KW"/>
</dbReference>
<evidence type="ECO:0000313" key="27">
    <source>
        <dbReference type="EMBL" id="KAG0660811.1"/>
    </source>
</evidence>
<feature type="domain" description="P/Homo B" evidence="26">
    <location>
        <begin position="1230"/>
        <end position="1370"/>
    </location>
</feature>
<evidence type="ECO:0000256" key="21">
    <source>
        <dbReference type="PIRSR" id="PIRSR615500-1"/>
    </source>
</evidence>
<keyword evidence="20 23" id="KW-0539">Nucleus</keyword>
<dbReference type="GO" id="GO:0007004">
    <property type="term" value="P:telomere maintenance via telomerase"/>
    <property type="evidence" value="ECO:0007669"/>
    <property type="project" value="UniProtKB-ARBA"/>
</dbReference>
<dbReference type="PRINTS" id="PR00723">
    <property type="entry name" value="SUBTILISIN"/>
</dbReference>
<dbReference type="Proteomes" id="UP000777482">
    <property type="component" value="Unassembled WGS sequence"/>
</dbReference>
<dbReference type="InterPro" id="IPR015500">
    <property type="entry name" value="Peptidase_S8_subtilisin-rel"/>
</dbReference>
<dbReference type="PANTHER" id="PTHR42884:SF14">
    <property type="entry name" value="NEUROENDOCRINE CONVERTASE 1"/>
    <property type="match status" value="1"/>
</dbReference>
<comment type="subunit">
    <text evidence="23">Component of the heterotrimeric canonical replication protein A complex (RPA).</text>
</comment>
<dbReference type="FunFam" id="2.40.50.140:FF:000117">
    <property type="entry name" value="Replication protein A subunit"/>
    <property type="match status" value="1"/>
</dbReference>
<comment type="function">
    <text evidence="23">As part of the replication protein A (RPA/RP-A), a single-stranded DNA-binding heterotrimeric complex, may play an essential role in DNA replication, recombination and repair. Binds and stabilizes single-stranded DNA intermediates, preventing complementary DNA reannealing and recruiting different proteins involved in DNA metabolism.</text>
</comment>
<dbReference type="FunFam" id="2.40.50.140:FF:000041">
    <property type="entry name" value="Replication protein A subunit"/>
    <property type="match status" value="1"/>
</dbReference>
<dbReference type="GO" id="GO:0000139">
    <property type="term" value="C:Golgi membrane"/>
    <property type="evidence" value="ECO:0007669"/>
    <property type="project" value="TreeGrafter"/>
</dbReference>
<evidence type="ECO:0000256" key="10">
    <source>
        <dbReference type="ARBA" id="ARBA00022771"/>
    </source>
</evidence>
<reference evidence="27 28" key="1">
    <citation type="submission" date="2020-11" db="EMBL/GenBank/DDBJ databases">
        <title>Kefir isolates.</title>
        <authorList>
            <person name="Marcisauskas S."/>
            <person name="Kim Y."/>
            <person name="Blasche S."/>
        </authorList>
    </citation>
    <scope>NUCLEOTIDE SEQUENCE [LARGE SCALE GENOMIC DNA]</scope>
    <source>
        <strain evidence="27 28">KR</strain>
    </source>
</reference>
<dbReference type="Pfam" id="PF01336">
    <property type="entry name" value="tRNA_anti-codon"/>
    <property type="match status" value="1"/>
</dbReference>
<evidence type="ECO:0000256" key="4">
    <source>
        <dbReference type="ARBA" id="ARBA00005690"/>
    </source>
</evidence>
<dbReference type="GO" id="GO:0000781">
    <property type="term" value="C:chromosome, telomeric region"/>
    <property type="evidence" value="ECO:0007669"/>
    <property type="project" value="UniProtKB-ARBA"/>
</dbReference>
<dbReference type="Pfam" id="PF01483">
    <property type="entry name" value="P_proprotein"/>
    <property type="match status" value="1"/>
</dbReference>
<dbReference type="InterPro" id="IPR036852">
    <property type="entry name" value="Peptidase_S8/S53_dom_sf"/>
</dbReference>
<dbReference type="InterPro" id="IPR034182">
    <property type="entry name" value="Kexin/furin"/>
</dbReference>
<evidence type="ECO:0000259" key="26">
    <source>
        <dbReference type="PROSITE" id="PS51829"/>
    </source>
</evidence>
<keyword evidence="13 23" id="KW-0862">Zinc</keyword>
<evidence type="ECO:0000256" key="25">
    <source>
        <dbReference type="SAM" id="Phobius"/>
    </source>
</evidence>
<dbReference type="FunFam" id="3.40.50.200:FF:000005">
    <property type="entry name" value="Proprotein convertase subtilisin/kexin type 7"/>
    <property type="match status" value="1"/>
</dbReference>
<keyword evidence="15 25" id="KW-1133">Transmembrane helix</keyword>